<name>A0A1R1PUM9_ZANCU</name>
<dbReference type="Pfam" id="PF03067">
    <property type="entry name" value="LPMO_10"/>
    <property type="match status" value="1"/>
</dbReference>
<evidence type="ECO:0000313" key="4">
    <source>
        <dbReference type="Proteomes" id="UP000188320"/>
    </source>
</evidence>
<dbReference type="OrthoDB" id="2342176at2759"/>
<feature type="domain" description="Chitin-binding type-4" evidence="2">
    <location>
        <begin position="33"/>
        <end position="172"/>
    </location>
</feature>
<comment type="caution">
    <text evidence="3">The sequence shown here is derived from an EMBL/GenBank/DDBJ whole genome shotgun (WGS) entry which is preliminary data.</text>
</comment>
<dbReference type="InterPro" id="IPR004302">
    <property type="entry name" value="Cellulose/chitin-bd_N"/>
</dbReference>
<gene>
    <name evidence="3" type="ORF">AX774_g1850</name>
</gene>
<proteinExistence type="predicted"/>
<dbReference type="Gene3D" id="2.70.50.70">
    <property type="match status" value="1"/>
</dbReference>
<feature type="signal peptide" evidence="1">
    <location>
        <begin position="1"/>
        <end position="20"/>
    </location>
</feature>
<evidence type="ECO:0000256" key="1">
    <source>
        <dbReference type="SAM" id="SignalP"/>
    </source>
</evidence>
<protein>
    <recommendedName>
        <fullName evidence="2">Chitin-binding type-4 domain-containing protein</fullName>
    </recommendedName>
</protein>
<evidence type="ECO:0000259" key="2">
    <source>
        <dbReference type="Pfam" id="PF03067"/>
    </source>
</evidence>
<accession>A0A1R1PUM9</accession>
<dbReference type="PANTHER" id="PTHR36182:SF1">
    <property type="entry name" value="PROTEIN, PUTATIVE (AFU_ORTHOLOGUE AFUA_6G10930)-RELATED"/>
    <property type="match status" value="1"/>
</dbReference>
<evidence type="ECO:0000313" key="3">
    <source>
        <dbReference type="EMBL" id="OMH84619.1"/>
    </source>
</evidence>
<feature type="chain" id="PRO_5010203420" description="Chitin-binding type-4 domain-containing protein" evidence="1">
    <location>
        <begin position="21"/>
        <end position="281"/>
    </location>
</feature>
<reference evidence="4" key="1">
    <citation type="submission" date="2017-01" db="EMBL/GenBank/DDBJ databases">
        <authorList>
            <person name="Wang Y."/>
            <person name="White M."/>
            <person name="Kvist S."/>
            <person name="Moncalvo J.-M."/>
        </authorList>
    </citation>
    <scope>NUCLEOTIDE SEQUENCE [LARGE SCALE GENOMIC DNA]</scope>
    <source>
        <strain evidence="4">COL-18-3</strain>
    </source>
</reference>
<sequence length="281" mass="30300">MFSNLNLGVLVTLFATSVYSHMAMVQPCPRLSPNNPLCPAGDPVDYNIKNPIGTSSAASQPLCKTDKKTSKNVETWTAGSTVTVKFQPNGAAHSGGHCQFALSYDGGKTFVVIKDVLKYCFFNGQKYGNTAEVLSYDIQLPSNLPSSNSAVFAWTWINASGNREYYMNCADVAIKGVNGGSYTGKKLLIANYGPGTPVVAEFNGNYESGIDLLNSRPSITVNDSGTSSEPGYSTMVQPGGRSNDYSLNMQYDSYGYNISPDYVDNGRCRCSCDANGRPYIF</sequence>
<dbReference type="AlphaFoldDB" id="A0A1R1PUM9"/>
<dbReference type="Proteomes" id="UP000188320">
    <property type="component" value="Unassembled WGS sequence"/>
</dbReference>
<organism evidence="3 4">
    <name type="scientific">Zancudomyces culisetae</name>
    <name type="common">Gut fungus</name>
    <name type="synonym">Smittium culisetae</name>
    <dbReference type="NCBI Taxonomy" id="1213189"/>
    <lineage>
        <taxon>Eukaryota</taxon>
        <taxon>Fungi</taxon>
        <taxon>Fungi incertae sedis</taxon>
        <taxon>Zoopagomycota</taxon>
        <taxon>Kickxellomycotina</taxon>
        <taxon>Harpellomycetes</taxon>
        <taxon>Harpellales</taxon>
        <taxon>Legeriomycetaceae</taxon>
        <taxon>Zancudomyces</taxon>
    </lineage>
</organism>
<dbReference type="PANTHER" id="PTHR36182">
    <property type="entry name" value="PROTEIN, PUTATIVE (AFU_ORTHOLOGUE AFUA_6G10930)-RELATED"/>
    <property type="match status" value="1"/>
</dbReference>
<dbReference type="EMBL" id="LSSK01000171">
    <property type="protein sequence ID" value="OMH84619.1"/>
    <property type="molecule type" value="Genomic_DNA"/>
</dbReference>
<keyword evidence="4" id="KW-1185">Reference proteome</keyword>
<keyword evidence="1" id="KW-0732">Signal</keyword>